<feature type="domain" description="Radical SAM core" evidence="6">
    <location>
        <begin position="86"/>
        <end position="230"/>
    </location>
</feature>
<dbReference type="AlphaFoldDB" id="A0A7C5EKK1"/>
<keyword evidence="5" id="KW-0411">Iron-sulfur</keyword>
<evidence type="ECO:0000313" key="8">
    <source>
        <dbReference type="EMBL" id="HGZ10676.1"/>
    </source>
</evidence>
<evidence type="ECO:0000259" key="7">
    <source>
        <dbReference type="Pfam" id="PF13186"/>
    </source>
</evidence>
<dbReference type="InterPro" id="IPR013785">
    <property type="entry name" value="Aldolase_TIM"/>
</dbReference>
<evidence type="ECO:0000256" key="1">
    <source>
        <dbReference type="ARBA" id="ARBA00001966"/>
    </source>
</evidence>
<dbReference type="SFLD" id="SFLDG01384">
    <property type="entry name" value="thioether_bond_formation_requi"/>
    <property type="match status" value="1"/>
</dbReference>
<keyword evidence="4" id="KW-0408">Iron</keyword>
<dbReference type="EMBL" id="DTKJ01000005">
    <property type="protein sequence ID" value="HGZ10676.1"/>
    <property type="molecule type" value="Genomic_DNA"/>
</dbReference>
<dbReference type="Gene3D" id="3.20.20.70">
    <property type="entry name" value="Aldolase class I"/>
    <property type="match status" value="1"/>
</dbReference>
<dbReference type="GO" id="GO:0046872">
    <property type="term" value="F:metal ion binding"/>
    <property type="evidence" value="ECO:0007669"/>
    <property type="project" value="UniProtKB-KW"/>
</dbReference>
<keyword evidence="2" id="KW-0949">S-adenosyl-L-methionine</keyword>
<gene>
    <name evidence="8" type="primary">hxsB</name>
    <name evidence="8" type="ORF">ENW48_00480</name>
</gene>
<evidence type="ECO:0000256" key="4">
    <source>
        <dbReference type="ARBA" id="ARBA00023004"/>
    </source>
</evidence>
<dbReference type="PANTHER" id="PTHR43273">
    <property type="entry name" value="ANAEROBIC SULFATASE-MATURATING ENZYME HOMOLOG ASLB-RELATED"/>
    <property type="match status" value="1"/>
</dbReference>
<proteinExistence type="predicted"/>
<evidence type="ECO:0000259" key="6">
    <source>
        <dbReference type="Pfam" id="PF04055"/>
    </source>
</evidence>
<dbReference type="SFLD" id="SFLDS00029">
    <property type="entry name" value="Radical_SAM"/>
    <property type="match status" value="1"/>
</dbReference>
<dbReference type="InterPro" id="IPR023867">
    <property type="entry name" value="Sulphatase_maturase_rSAM"/>
</dbReference>
<dbReference type="GO" id="GO:0051536">
    <property type="term" value="F:iron-sulfur cluster binding"/>
    <property type="evidence" value="ECO:0007669"/>
    <property type="project" value="UniProtKB-KW"/>
</dbReference>
<dbReference type="GO" id="GO:0016491">
    <property type="term" value="F:oxidoreductase activity"/>
    <property type="evidence" value="ECO:0007669"/>
    <property type="project" value="InterPro"/>
</dbReference>
<dbReference type="CDD" id="cd01335">
    <property type="entry name" value="Radical_SAM"/>
    <property type="match status" value="1"/>
</dbReference>
<dbReference type="SFLD" id="SFLDG01067">
    <property type="entry name" value="SPASM/twitch_domain_containing"/>
    <property type="match status" value="1"/>
</dbReference>
<reference evidence="8" key="1">
    <citation type="journal article" date="2020" name="mSystems">
        <title>Genome- and Community-Level Interaction Insights into Carbon Utilization and Element Cycling Functions of Hydrothermarchaeota in Hydrothermal Sediment.</title>
        <authorList>
            <person name="Zhou Z."/>
            <person name="Liu Y."/>
            <person name="Xu W."/>
            <person name="Pan J."/>
            <person name="Luo Z.H."/>
            <person name="Li M."/>
        </authorList>
    </citation>
    <scope>NUCLEOTIDE SEQUENCE [LARGE SCALE GENOMIC DNA]</scope>
    <source>
        <strain evidence="8">SpSt-853</strain>
    </source>
</reference>
<dbReference type="SFLD" id="SFLDG01386">
    <property type="entry name" value="main_SPASM_domain-containing"/>
    <property type="match status" value="1"/>
</dbReference>
<evidence type="ECO:0000256" key="2">
    <source>
        <dbReference type="ARBA" id="ARBA00022691"/>
    </source>
</evidence>
<feature type="domain" description="4Fe4S-binding SPASM" evidence="7">
    <location>
        <begin position="350"/>
        <end position="410"/>
    </location>
</feature>
<comment type="caution">
    <text evidence="8">The sequence shown here is derived from an EMBL/GenBank/DDBJ whole genome shotgun (WGS) entry which is preliminary data.</text>
</comment>
<organism evidence="8">
    <name type="scientific">Desulfobacca acetoxidans</name>
    <dbReference type="NCBI Taxonomy" id="60893"/>
    <lineage>
        <taxon>Bacteria</taxon>
        <taxon>Pseudomonadati</taxon>
        <taxon>Thermodesulfobacteriota</taxon>
        <taxon>Desulfobaccia</taxon>
        <taxon>Desulfobaccales</taxon>
        <taxon>Desulfobaccaceae</taxon>
        <taxon>Desulfobacca</taxon>
    </lineage>
</organism>
<dbReference type="InterPro" id="IPR058240">
    <property type="entry name" value="rSAM_sf"/>
</dbReference>
<dbReference type="Pfam" id="PF04055">
    <property type="entry name" value="Radical_SAM"/>
    <property type="match status" value="1"/>
</dbReference>
<dbReference type="InterPro" id="IPR023885">
    <property type="entry name" value="4Fe4S-binding_SPASM_dom"/>
</dbReference>
<accession>A0A7C5EKK1</accession>
<dbReference type="InterPro" id="IPR024023">
    <property type="entry name" value="rSAM_paired_HxsB"/>
</dbReference>
<dbReference type="SUPFAM" id="SSF102114">
    <property type="entry name" value="Radical SAM enzymes"/>
    <property type="match status" value="1"/>
</dbReference>
<name>A0A7C5EKK1_9BACT</name>
<sequence>MPFRFGPLPSGRMLLVNEAGEFLILEPRDFTRLLDYELTPGSSLFLDLKAKHFLTDTQVAPVVNLLATKYRTKKGFLKNFTGLHIVVVTLRCNQRCHYCHASSQDMYDTRWDMSVKTARNVVDKIMSSPCPSIKIEFQGGDALLNFEVVKTIVREAKRLNQKAKKDLSFVVCTNLTLLTPEILAYLKREGITISTSLDGPREIHDRHRVLRTGGGSYDLFLKNLALARQVLGHDQVNPLATLTRDSLPYLTDIIDEYVRLQFRGIFLRNINLYGYARSERYQESFRYPISEFVKAYKKALLYIIELNLKGVPLTEDFATILLSRILTPFSTGFMDLQSPTGAGIAGVVYDFNGDVYPCDEARMLAKMGDRRFYMGNVNRDSYLDIFTSPVMQEIVNKSCVEILPGCHSCPLQMYCGADPIRNYAMQGDLVGFRPTSDFCEKHKAILEFLLELLADNHPEVMDVFWAWITNRSLAEVRGICR</sequence>
<keyword evidence="3" id="KW-0479">Metal-binding</keyword>
<evidence type="ECO:0000256" key="3">
    <source>
        <dbReference type="ARBA" id="ARBA00022723"/>
    </source>
</evidence>
<evidence type="ECO:0000256" key="5">
    <source>
        <dbReference type="ARBA" id="ARBA00023014"/>
    </source>
</evidence>
<comment type="cofactor">
    <cofactor evidence="1">
        <name>[4Fe-4S] cluster</name>
        <dbReference type="ChEBI" id="CHEBI:49883"/>
    </cofactor>
</comment>
<dbReference type="NCBIfam" id="TIGR03978">
    <property type="entry name" value="rSAM_paired_1"/>
    <property type="match status" value="1"/>
</dbReference>
<dbReference type="Pfam" id="PF13186">
    <property type="entry name" value="SPASM"/>
    <property type="match status" value="1"/>
</dbReference>
<dbReference type="InterPro" id="IPR007197">
    <property type="entry name" value="rSAM"/>
</dbReference>
<protein>
    <submittedName>
        <fullName evidence="8">His-Xaa-Ser system radical SAM maturase HxsB</fullName>
    </submittedName>
</protein>
<dbReference type="PANTHER" id="PTHR43273:SF8">
    <property type="entry name" value="RADICAL SAM DOMAIN PROTEIN"/>
    <property type="match status" value="1"/>
</dbReference>